<dbReference type="PANTHER" id="PTHR23069">
    <property type="entry name" value="AAA DOMAIN-CONTAINING"/>
    <property type="match status" value="1"/>
</dbReference>
<evidence type="ECO:0000313" key="8">
    <source>
        <dbReference type="RefSeq" id="XP_032063122.1"/>
    </source>
</evidence>
<gene>
    <name evidence="8" type="primary">LOC116501642</name>
</gene>
<comment type="similarity">
    <text evidence="1">Belongs to the AAA ATPase family.</text>
</comment>
<protein>
    <submittedName>
        <fullName evidence="8">ATPase family AAA domain-containing protein 2-like</fullName>
    </submittedName>
</protein>
<evidence type="ECO:0000256" key="1">
    <source>
        <dbReference type="ARBA" id="ARBA00006914"/>
    </source>
</evidence>
<keyword evidence="7" id="KW-1185">Reference proteome</keyword>
<dbReference type="GO" id="GO:0045815">
    <property type="term" value="P:transcription initiation-coupled chromatin remodeling"/>
    <property type="evidence" value="ECO:0007669"/>
    <property type="project" value="TreeGrafter"/>
</dbReference>
<dbReference type="GO" id="GO:0005524">
    <property type="term" value="F:ATP binding"/>
    <property type="evidence" value="ECO:0007669"/>
    <property type="project" value="UniProtKB-KW"/>
</dbReference>
<organism evidence="7 8">
    <name type="scientific">Aythya fuligula</name>
    <name type="common">Tufted duck</name>
    <name type="synonym">Anas fuligula</name>
    <dbReference type="NCBI Taxonomy" id="219594"/>
    <lineage>
        <taxon>Eukaryota</taxon>
        <taxon>Metazoa</taxon>
        <taxon>Chordata</taxon>
        <taxon>Craniata</taxon>
        <taxon>Vertebrata</taxon>
        <taxon>Euteleostomi</taxon>
        <taxon>Archelosauria</taxon>
        <taxon>Archosauria</taxon>
        <taxon>Dinosauria</taxon>
        <taxon>Saurischia</taxon>
        <taxon>Theropoda</taxon>
        <taxon>Coelurosauria</taxon>
        <taxon>Aves</taxon>
        <taxon>Neognathae</taxon>
        <taxon>Galloanserae</taxon>
        <taxon>Anseriformes</taxon>
        <taxon>Anatidae</taxon>
        <taxon>Aythyinae</taxon>
        <taxon>Aythya</taxon>
    </lineage>
</organism>
<dbReference type="InterPro" id="IPR045199">
    <property type="entry name" value="ATAD2-like"/>
</dbReference>
<dbReference type="Gene3D" id="1.20.920.10">
    <property type="entry name" value="Bromodomain-like"/>
    <property type="match status" value="1"/>
</dbReference>
<dbReference type="Proteomes" id="UP000504639">
    <property type="component" value="Unplaced"/>
</dbReference>
<evidence type="ECO:0000256" key="4">
    <source>
        <dbReference type="ARBA" id="ARBA00023117"/>
    </source>
</evidence>
<dbReference type="GO" id="GO:0003682">
    <property type="term" value="F:chromatin binding"/>
    <property type="evidence" value="ECO:0007669"/>
    <property type="project" value="TreeGrafter"/>
</dbReference>
<evidence type="ECO:0000256" key="5">
    <source>
        <dbReference type="PROSITE-ProRule" id="PRU00035"/>
    </source>
</evidence>
<dbReference type="SUPFAM" id="SSF47370">
    <property type="entry name" value="Bromodomain"/>
    <property type="match status" value="1"/>
</dbReference>
<dbReference type="GO" id="GO:0005634">
    <property type="term" value="C:nucleus"/>
    <property type="evidence" value="ECO:0007669"/>
    <property type="project" value="TreeGrafter"/>
</dbReference>
<proteinExistence type="inferred from homology"/>
<name>A0A6J3EML6_AYTFU</name>
<keyword evidence="4 5" id="KW-0103">Bromodomain</keyword>
<evidence type="ECO:0000313" key="7">
    <source>
        <dbReference type="Proteomes" id="UP000504639"/>
    </source>
</evidence>
<sequence length="150" mass="17436">MYVTQISQKRCKNDLIRNLEKCAILSCLVGQREQPFFEDLILNEVAKPPVKKRVDWTLEVVPVAPPAEPQKPQEEEVGMLEEEEEDTLRDLRIFLRDVTHRLATDRRFREFAKPVDPQKVPDYATRIKEPMDLSTVLTQIDSRQYLAAGD</sequence>
<feature type="domain" description="Bromo" evidence="6">
    <location>
        <begin position="111"/>
        <end position="150"/>
    </location>
</feature>
<dbReference type="GO" id="GO:0016887">
    <property type="term" value="F:ATP hydrolysis activity"/>
    <property type="evidence" value="ECO:0007669"/>
    <property type="project" value="TreeGrafter"/>
</dbReference>
<dbReference type="AlphaFoldDB" id="A0A6J3EML6"/>
<dbReference type="InterPro" id="IPR036427">
    <property type="entry name" value="Bromodomain-like_sf"/>
</dbReference>
<keyword evidence="3" id="KW-0067">ATP-binding</keyword>
<evidence type="ECO:0000256" key="2">
    <source>
        <dbReference type="ARBA" id="ARBA00022741"/>
    </source>
</evidence>
<dbReference type="GeneID" id="116501642"/>
<dbReference type="GO" id="GO:0006337">
    <property type="term" value="P:nucleosome disassembly"/>
    <property type="evidence" value="ECO:0007669"/>
    <property type="project" value="TreeGrafter"/>
</dbReference>
<accession>A0A6J3EML6</accession>
<evidence type="ECO:0000259" key="6">
    <source>
        <dbReference type="PROSITE" id="PS50014"/>
    </source>
</evidence>
<dbReference type="PANTHER" id="PTHR23069:SF4">
    <property type="entry name" value="ATPASE FAMILY AAA DOMAIN-CONTAINING PROTEIN 2"/>
    <property type="match status" value="1"/>
</dbReference>
<reference evidence="8" key="1">
    <citation type="submission" date="2025-08" db="UniProtKB">
        <authorList>
            <consortium name="RefSeq"/>
        </authorList>
    </citation>
    <scope>IDENTIFICATION</scope>
    <source>
        <tissue evidence="8">Lung</tissue>
    </source>
</reference>
<dbReference type="GO" id="GO:0042393">
    <property type="term" value="F:histone binding"/>
    <property type="evidence" value="ECO:0007669"/>
    <property type="project" value="TreeGrafter"/>
</dbReference>
<dbReference type="InterPro" id="IPR001487">
    <property type="entry name" value="Bromodomain"/>
</dbReference>
<dbReference type="Pfam" id="PF00439">
    <property type="entry name" value="Bromodomain"/>
    <property type="match status" value="1"/>
</dbReference>
<keyword evidence="2" id="KW-0547">Nucleotide-binding</keyword>
<evidence type="ECO:0000256" key="3">
    <source>
        <dbReference type="ARBA" id="ARBA00022840"/>
    </source>
</evidence>
<dbReference type="GO" id="GO:0006334">
    <property type="term" value="P:nucleosome assembly"/>
    <property type="evidence" value="ECO:0007669"/>
    <property type="project" value="TreeGrafter"/>
</dbReference>
<dbReference type="KEGG" id="aful:116501642"/>
<dbReference type="PROSITE" id="PS50014">
    <property type="entry name" value="BROMODOMAIN_2"/>
    <property type="match status" value="1"/>
</dbReference>
<dbReference type="RefSeq" id="XP_032063122.1">
    <property type="nucleotide sequence ID" value="XM_032207231.1"/>
</dbReference>
<dbReference type="PRINTS" id="PR00503">
    <property type="entry name" value="BROMODOMAIN"/>
</dbReference>
<dbReference type="InParanoid" id="A0A6J3EML6"/>